<keyword evidence="13" id="KW-1185">Reference proteome</keyword>
<keyword evidence="6" id="KW-0813">Transport</keyword>
<dbReference type="InterPro" id="IPR047857">
    <property type="entry name" value="Snurportin1_C"/>
</dbReference>
<dbReference type="Proteomes" id="UP000095283">
    <property type="component" value="Unplaced"/>
</dbReference>
<evidence type="ECO:0000256" key="6">
    <source>
        <dbReference type="ARBA" id="ARBA00022448"/>
    </source>
</evidence>
<feature type="domain" description="Snurportin-1 m3G cap-binding" evidence="12">
    <location>
        <begin position="89"/>
        <end position="167"/>
    </location>
</feature>
<evidence type="ECO:0000256" key="5">
    <source>
        <dbReference type="ARBA" id="ARBA00016034"/>
    </source>
</evidence>
<evidence type="ECO:0000313" key="14">
    <source>
        <dbReference type="WBParaSite" id="Hba_15629"/>
    </source>
</evidence>
<dbReference type="InterPro" id="IPR017336">
    <property type="entry name" value="Snurportin-1"/>
</dbReference>
<protein>
    <recommendedName>
        <fullName evidence="5">Snurportin-1</fullName>
    </recommendedName>
</protein>
<keyword evidence="10" id="KW-1133">Transmembrane helix</keyword>
<dbReference type="PANTHER" id="PTHR13403:SF6">
    <property type="entry name" value="SNURPORTIN-1"/>
    <property type="match status" value="1"/>
</dbReference>
<dbReference type="Pfam" id="PF21974">
    <property type="entry name" value="SPN1_m3Gcap_bd"/>
    <property type="match status" value="1"/>
</dbReference>
<evidence type="ECO:0000313" key="13">
    <source>
        <dbReference type="Proteomes" id="UP000095283"/>
    </source>
</evidence>
<dbReference type="GO" id="GO:0005737">
    <property type="term" value="C:cytoplasm"/>
    <property type="evidence" value="ECO:0007669"/>
    <property type="project" value="UniProtKB-SubCell"/>
</dbReference>
<dbReference type="Pfam" id="PF11538">
    <property type="entry name" value="Snurportin1"/>
    <property type="match status" value="1"/>
</dbReference>
<evidence type="ECO:0000256" key="10">
    <source>
        <dbReference type="SAM" id="Phobius"/>
    </source>
</evidence>
<feature type="transmembrane region" description="Helical" evidence="10">
    <location>
        <begin position="20"/>
        <end position="43"/>
    </location>
</feature>
<dbReference type="AlphaFoldDB" id="A0A1I7XD65"/>
<dbReference type="GO" id="GO:0061015">
    <property type="term" value="P:snRNA import into nucleus"/>
    <property type="evidence" value="ECO:0007669"/>
    <property type="project" value="InterPro"/>
</dbReference>
<keyword evidence="10" id="KW-0472">Membrane</keyword>
<evidence type="ECO:0000256" key="4">
    <source>
        <dbReference type="ARBA" id="ARBA00007540"/>
    </source>
</evidence>
<dbReference type="GO" id="GO:0005634">
    <property type="term" value="C:nucleus"/>
    <property type="evidence" value="ECO:0007669"/>
    <property type="project" value="UniProtKB-SubCell"/>
</dbReference>
<reference evidence="14" key="1">
    <citation type="submission" date="2016-11" db="UniProtKB">
        <authorList>
            <consortium name="WormBaseParasite"/>
        </authorList>
    </citation>
    <scope>IDENTIFICATION</scope>
</reference>
<dbReference type="PANTHER" id="PTHR13403">
    <property type="entry name" value="SNURPORTIN1 RNUT1 PROTEIN RNA, U TRANSPORTER 1"/>
    <property type="match status" value="1"/>
</dbReference>
<evidence type="ECO:0000256" key="7">
    <source>
        <dbReference type="ARBA" id="ARBA00022490"/>
    </source>
</evidence>
<comment type="similarity">
    <text evidence="4">Belongs to the snurportin family.</text>
</comment>
<evidence type="ECO:0000256" key="8">
    <source>
        <dbReference type="ARBA" id="ARBA00022884"/>
    </source>
</evidence>
<feature type="domain" description="Snurportin-1 N-terminal" evidence="11">
    <location>
        <begin position="46"/>
        <end position="70"/>
    </location>
</feature>
<dbReference type="GO" id="GO:0003723">
    <property type="term" value="F:RNA binding"/>
    <property type="evidence" value="ECO:0007669"/>
    <property type="project" value="UniProtKB-KW"/>
</dbReference>
<keyword evidence="7" id="KW-0963">Cytoplasm</keyword>
<keyword evidence="10" id="KW-0812">Transmembrane</keyword>
<evidence type="ECO:0000259" key="12">
    <source>
        <dbReference type="Pfam" id="PF21974"/>
    </source>
</evidence>
<keyword evidence="9" id="KW-0539">Nucleus</keyword>
<evidence type="ECO:0000256" key="3">
    <source>
        <dbReference type="ARBA" id="ARBA00004496"/>
    </source>
</evidence>
<organism evidence="13 14">
    <name type="scientific">Heterorhabditis bacteriophora</name>
    <name type="common">Entomopathogenic nematode worm</name>
    <dbReference type="NCBI Taxonomy" id="37862"/>
    <lineage>
        <taxon>Eukaryota</taxon>
        <taxon>Metazoa</taxon>
        <taxon>Ecdysozoa</taxon>
        <taxon>Nematoda</taxon>
        <taxon>Chromadorea</taxon>
        <taxon>Rhabditida</taxon>
        <taxon>Rhabditina</taxon>
        <taxon>Rhabditomorpha</taxon>
        <taxon>Strongyloidea</taxon>
        <taxon>Heterorhabditidae</taxon>
        <taxon>Heterorhabditis</taxon>
    </lineage>
</organism>
<dbReference type="Gene3D" id="3.30.470.30">
    <property type="entry name" value="DNA ligase/mRNA capping enzyme"/>
    <property type="match status" value="1"/>
</dbReference>
<proteinExistence type="inferred from homology"/>
<comment type="subcellular location">
    <subcellularLocation>
        <location evidence="3">Cytoplasm</location>
    </subcellularLocation>
    <subcellularLocation>
        <location evidence="2">Nucleus</location>
    </subcellularLocation>
</comment>
<dbReference type="SUPFAM" id="SSF56091">
    <property type="entry name" value="DNA ligase/mRNA capping enzyme, catalytic domain"/>
    <property type="match status" value="1"/>
</dbReference>
<evidence type="ECO:0000259" key="11">
    <source>
        <dbReference type="Pfam" id="PF11538"/>
    </source>
</evidence>
<accession>A0A1I7XD65</accession>
<sequence>MDDLNSLVNQMNNTQVDPEALGNSVVIQHLFDIMIVLLFMFLIGEHPRFSQFKNVGKAAEQQAIRRQEVLYSIVYYFFIFILSWILGGYTILDCILDKNTFYCLDILGWNSHAMSPNPFDFRLFMLNSKLNEIPQISCISKKFTHRFLPLPYCKCEKTLMEKLLSSDLGSGSRHPDLRRKVNSRCNYQDIWLIPGRADASCTRPGAKRIVEINPGQVHIKPDVVRFPGCFTIEIKNLRVGSITFYRSYNIFKIGRKGLNMLILSEMTLF</sequence>
<keyword evidence="8" id="KW-0694">RNA-binding</keyword>
<dbReference type="InterPro" id="IPR024721">
    <property type="entry name" value="Snurportin-1_N"/>
</dbReference>
<feature type="transmembrane region" description="Helical" evidence="10">
    <location>
        <begin position="73"/>
        <end position="92"/>
    </location>
</feature>
<evidence type="ECO:0000256" key="9">
    <source>
        <dbReference type="ARBA" id="ARBA00023242"/>
    </source>
</evidence>
<evidence type="ECO:0000256" key="1">
    <source>
        <dbReference type="ARBA" id="ARBA00003975"/>
    </source>
</evidence>
<evidence type="ECO:0000256" key="2">
    <source>
        <dbReference type="ARBA" id="ARBA00004123"/>
    </source>
</evidence>
<comment type="function">
    <text evidence="1">Functions as an U snRNP-specific nuclear import adapter. Involved in the trimethylguanosine (m3G)-cap-dependent nuclear import of U snRNPs. Binds specifically to the terminal m3G-cap U snRNAs.</text>
</comment>
<name>A0A1I7XD65_HETBA</name>
<dbReference type="WBParaSite" id="Hba_15629">
    <property type="protein sequence ID" value="Hba_15629"/>
    <property type="gene ID" value="Hba_15629"/>
</dbReference>